<feature type="domain" description="Carrier" evidence="3">
    <location>
        <begin position="438"/>
        <end position="524"/>
    </location>
</feature>
<dbReference type="SUPFAM" id="SSF51735">
    <property type="entry name" value="NAD(P)-binding Rossmann-fold domains"/>
    <property type="match status" value="1"/>
</dbReference>
<dbReference type="InterPro" id="IPR013120">
    <property type="entry name" value="FAR_NAD-bd"/>
</dbReference>
<evidence type="ECO:0000313" key="5">
    <source>
        <dbReference type="Proteomes" id="UP001174691"/>
    </source>
</evidence>
<dbReference type="AlphaFoldDB" id="A0AA38S7Y7"/>
<evidence type="ECO:0000259" key="3">
    <source>
        <dbReference type="PROSITE" id="PS50075"/>
    </source>
</evidence>
<reference evidence="4" key="1">
    <citation type="submission" date="2022-07" db="EMBL/GenBank/DDBJ databases">
        <title>Fungi with potential for degradation of polypropylene.</title>
        <authorList>
            <person name="Gostincar C."/>
        </authorList>
    </citation>
    <scope>NUCLEOTIDE SEQUENCE</scope>
    <source>
        <strain evidence="4">EXF-13287</strain>
    </source>
</reference>
<proteinExistence type="predicted"/>
<dbReference type="InterPro" id="IPR006162">
    <property type="entry name" value="Ppantetheine_attach_site"/>
</dbReference>
<dbReference type="Pfam" id="PF00550">
    <property type="entry name" value="PP-binding"/>
    <property type="match status" value="1"/>
</dbReference>
<dbReference type="Pfam" id="PF07993">
    <property type="entry name" value="NAD_binding_4"/>
    <property type="match status" value="1"/>
</dbReference>
<evidence type="ECO:0000256" key="2">
    <source>
        <dbReference type="ARBA" id="ARBA00022553"/>
    </source>
</evidence>
<sequence length="898" mass="99548">MIAYIDPNDVRYFIVMFGAVKAGYKALFISPRNPHEAQHSLLERTDCHMLWYASSFKTLIQPLLHERHLDSVQVGSVEEWLAEGEVEPLPYQKTWDEARWDPLVVLHTSGSTGIPRPIVVRQGMLSIDDASHELPEMHGTRFFTKEATNRARLPLYHAGGLYSTVCITLRWGAKVVLGMSERPLSPDPVVECLTCGDVDSIILPPSVLEEMSGDPGQTQALAKLKLAIVLGGQLAPEAGDKLVGDGVVLRNDIGTAECTLYPLCWQPKPELWRWFIFNSSTRDLYRKHPTIPDHWIYHGRADNIIIFSNGEKLNPVSIGSTVAAHPGVKGALVVGTMHFQPALIIEPARSYPRTKQEAEAFIEHVLPLVVQANRQTVTHGQIGRKFVALSNPDNPFLRSGKGAIQRPATLKLYEEEIDRIYKRAGALSSCEAKKIDVSSEETLMKSIIDVFTHSLDMEAAAKLGPDTDFFAAGIDSLQVINASRLLRGSLQAEGIRASAPKLATRVIYENLTPRRLAHYLYTVVKEGDASSGSAAENEIHAVESQIAKCTADKPPPLDDKQTVLLTGPTEALVICLNRSEDGRTRQHHASAERGLGTDFAKAEFHHADLGRFNLGLPTHVYDDIRSEVDRIIHNRWPVNFNMLVESFEPHVRGVRHLADLSATARKRVPVVFVSRISVADGWKQPYPVPEESNRDLTLAAQNGHAGVRCPVRDHQGRSDGGPEADKGVWNRQEWLPSIVASSVSLGVLPSDLGVMDVVDWTPIERIARMVLEVSGVATRVPISEVKGYFHGVNPETTTWDKLAPAVQEFYGGRIKRLLPFSEWIKAVEKIAAEKADHVRDVPAIKLLNTDTAWDGAKFSGQKHVDFAITRTKSRSEAMADSKAITPELIKNWSRQWAF</sequence>
<keyword evidence="2" id="KW-0597">Phosphoprotein</keyword>
<dbReference type="Gene3D" id="1.10.1200.10">
    <property type="entry name" value="ACP-like"/>
    <property type="match status" value="1"/>
</dbReference>
<dbReference type="Proteomes" id="UP001174691">
    <property type="component" value="Unassembled WGS sequence"/>
</dbReference>
<dbReference type="Gene3D" id="3.40.50.12780">
    <property type="entry name" value="N-terminal domain of ligase-like"/>
    <property type="match status" value="1"/>
</dbReference>
<dbReference type="EMBL" id="JANBVN010000010">
    <property type="protein sequence ID" value="KAJ9164702.1"/>
    <property type="molecule type" value="Genomic_DNA"/>
</dbReference>
<dbReference type="InterPro" id="IPR036736">
    <property type="entry name" value="ACP-like_sf"/>
</dbReference>
<dbReference type="Gene3D" id="3.40.50.720">
    <property type="entry name" value="NAD(P)-binding Rossmann-like Domain"/>
    <property type="match status" value="2"/>
</dbReference>
<dbReference type="InterPro" id="IPR036291">
    <property type="entry name" value="NAD(P)-bd_dom_sf"/>
</dbReference>
<dbReference type="SUPFAM" id="SSF56801">
    <property type="entry name" value="Acetyl-CoA synthetase-like"/>
    <property type="match status" value="1"/>
</dbReference>
<dbReference type="SUPFAM" id="SSF47336">
    <property type="entry name" value="ACP-like"/>
    <property type="match status" value="1"/>
</dbReference>
<dbReference type="InterPro" id="IPR000873">
    <property type="entry name" value="AMP-dep_synth/lig_dom"/>
</dbReference>
<name>A0AA38S7Y7_9PEZI</name>
<gene>
    <name evidence="4" type="ORF">NKR19_g1129</name>
</gene>
<keyword evidence="1" id="KW-0596">Phosphopantetheine</keyword>
<organism evidence="4 5">
    <name type="scientific">Coniochaeta hoffmannii</name>
    <dbReference type="NCBI Taxonomy" id="91930"/>
    <lineage>
        <taxon>Eukaryota</taxon>
        <taxon>Fungi</taxon>
        <taxon>Dikarya</taxon>
        <taxon>Ascomycota</taxon>
        <taxon>Pezizomycotina</taxon>
        <taxon>Sordariomycetes</taxon>
        <taxon>Sordariomycetidae</taxon>
        <taxon>Coniochaetales</taxon>
        <taxon>Coniochaetaceae</taxon>
        <taxon>Coniochaeta</taxon>
    </lineage>
</organism>
<dbReference type="PROSITE" id="PS00455">
    <property type="entry name" value="AMP_BINDING"/>
    <property type="match status" value="1"/>
</dbReference>
<dbReference type="InterPro" id="IPR051414">
    <property type="entry name" value="Adenylate-forming_Reductase"/>
</dbReference>
<dbReference type="Pfam" id="PF23562">
    <property type="entry name" value="AMP-binding_C_3"/>
    <property type="match status" value="1"/>
</dbReference>
<protein>
    <submittedName>
        <fullName evidence="4">Nonribosomal peptide synthetase</fullName>
    </submittedName>
</protein>
<dbReference type="InterPro" id="IPR042099">
    <property type="entry name" value="ANL_N_sf"/>
</dbReference>
<dbReference type="PANTHER" id="PTHR43439">
    <property type="entry name" value="PHENYLACETATE-COENZYME A LIGASE"/>
    <property type="match status" value="1"/>
</dbReference>
<dbReference type="InterPro" id="IPR009081">
    <property type="entry name" value="PP-bd_ACP"/>
</dbReference>
<comment type="caution">
    <text evidence="4">The sequence shown here is derived from an EMBL/GenBank/DDBJ whole genome shotgun (WGS) entry which is preliminary data.</text>
</comment>
<evidence type="ECO:0000313" key="4">
    <source>
        <dbReference type="EMBL" id="KAJ9164702.1"/>
    </source>
</evidence>
<dbReference type="PANTHER" id="PTHR43439:SF2">
    <property type="entry name" value="ENZYME, PUTATIVE (JCVI)-RELATED"/>
    <property type="match status" value="1"/>
</dbReference>
<evidence type="ECO:0000256" key="1">
    <source>
        <dbReference type="ARBA" id="ARBA00022450"/>
    </source>
</evidence>
<dbReference type="InterPro" id="IPR020845">
    <property type="entry name" value="AMP-binding_CS"/>
</dbReference>
<accession>A0AA38S7Y7</accession>
<dbReference type="PROSITE" id="PS00012">
    <property type="entry name" value="PHOSPHOPANTETHEINE"/>
    <property type="match status" value="1"/>
</dbReference>
<dbReference type="Pfam" id="PF00501">
    <property type="entry name" value="AMP-binding"/>
    <property type="match status" value="1"/>
</dbReference>
<keyword evidence="5" id="KW-1185">Reference proteome</keyword>
<dbReference type="PROSITE" id="PS50075">
    <property type="entry name" value="CARRIER"/>
    <property type="match status" value="1"/>
</dbReference>